<keyword evidence="10" id="KW-0472">Membrane</keyword>
<evidence type="ECO:0000256" key="6">
    <source>
        <dbReference type="ARBA" id="ARBA00023015"/>
    </source>
</evidence>
<dbReference type="GO" id="GO:0043565">
    <property type="term" value="F:sequence-specific DNA binding"/>
    <property type="evidence" value="ECO:0007669"/>
    <property type="project" value="InterPro"/>
</dbReference>
<dbReference type="Proteomes" id="UP000555103">
    <property type="component" value="Unassembled WGS sequence"/>
</dbReference>
<dbReference type="InterPro" id="IPR011047">
    <property type="entry name" value="Quinoprotein_ADH-like_sf"/>
</dbReference>
<keyword evidence="7 14" id="KW-0238">DNA-binding</keyword>
<dbReference type="Gene3D" id="2.130.10.10">
    <property type="entry name" value="YVTN repeat-like/Quinoprotein amine dehydrogenase"/>
    <property type="match status" value="2"/>
</dbReference>
<dbReference type="SUPFAM" id="SSF55874">
    <property type="entry name" value="ATPase domain of HSP90 chaperone/DNA topoisomerase II/histidine kinase"/>
    <property type="match status" value="1"/>
</dbReference>
<dbReference type="Pfam" id="PF07494">
    <property type="entry name" value="Reg_prop"/>
    <property type="match status" value="4"/>
</dbReference>
<sequence>MLHYILRLILSFIIFITLLSAEASASDYFFKRISIEQGLSQPGVNSILRDRSGILWIGTRQGLNRVDRNDLNIYFHDSGDSNSLPGNYIYNLNEDEQGNLWVVSDGGLSLYNREEDNFITKITNRIQSVVNTKEGVLFGGYTAIYFYSYQTKETERLPLINKDPGKDISDKDYFIAHLTPINDSIVLAGTEGDGIFLYNLKSHDFTPLITKNILPLQAMLFDPATDEIWVSVFQNGLYRYNLKGEMKEHYTVSNSGLSNNIILDVEKHNDKIWLATDGSGVDILDIRTGQFDNIQHIPGDINSLPVNSITILYNDSNNNLWAGSVRDGVFLFKETYIRTYKDITLGSNKGLSERVVISLFEDKKGNLWIGTDGGGINMFNPDTETFTHHLKTYGDKVVSITDLSDTDLLVSLYGKGVFTYNTKTQTYKPFIIIDKEKNEEECFSGFVPFCYRITPDRILILSKNAYIYNVSSGRFDTLHYDKGLGNIHSLQLVYSDSDRSFMTKGNTIYVLENKDNLIKKLLVLEDNEYVNSTSYDKSKNRLWIASTAGLKYYDINSGKLEKIGTNMFHRISYMYHDAENRLWINASNMLFSYDVKDEKFMIWDDSDGFLSNDILTLYVKSSQSRYIYMGGSNGLVRIDKMISYDDDEPVTFSLQDIDMDGKIYLGNTLSSSRKFSVPQNYSSLKIRIDLNEKDLFRRILFRYRISNPNNNSVVESYSNILDLASLAPGKYDIYVSCMTKSGSWTDETNLVTLEVVPPWYNRTWFIISVICVIAALVVLSVRSLLKRNKRKMEWEMAIHQQELNEEKIQFLTNVSHELRTPLTLIYAPLKRMLDSKGESMENEEHKKQIESIYRQANHMKGIINWILDYDRNTSLSNDLNLAFVDINELIRKAAGDFTQEFEEKQIGIEFRLDDTLKPVEIDATKIRVVISNIVMNALKFSEPETNITVGSCIRGEYIHIWVEDKGIGLNNVDTNKLFTRFYQGNHDFKGSGIGLSYCKELVEKHQGRIGAVDNEGAGATIYFELPYRITSDNMILGRFDDSEMYNSLIEQENVSETLDTSKYSILIVDDNKEFLQYLESELKPLFRKVFKANNGAEATDALTKYQPDILISDVMMPVMNGYQLCRYVKEKIEISHIPVILLTAKGDGDSQKMGYKLGADFYLAKPFDIELLLSVVRNQLKNKEIIKQKYQTEILTITPEQATISNADEQFMAKLNQLIKENYSDATFDVSAIIDSLAMSRASLYNKMKNITGIGISDYINKYRISVACSLLTDTDKSIADIAFETGFTSQQYFSTVFKQAMDKTPSVYRNEMRADLS</sequence>
<dbReference type="Pfam" id="PF00512">
    <property type="entry name" value="HisKA"/>
    <property type="match status" value="1"/>
</dbReference>
<dbReference type="SMART" id="SM00387">
    <property type="entry name" value="HATPase_c"/>
    <property type="match status" value="1"/>
</dbReference>
<evidence type="ECO:0000256" key="2">
    <source>
        <dbReference type="ARBA" id="ARBA00012438"/>
    </source>
</evidence>
<dbReference type="SMART" id="SM00388">
    <property type="entry name" value="HisKA"/>
    <property type="match status" value="1"/>
</dbReference>
<organism evidence="14 15">
    <name type="scientific">Dysgonomonas hofstadii</name>
    <dbReference type="NCBI Taxonomy" id="637886"/>
    <lineage>
        <taxon>Bacteria</taxon>
        <taxon>Pseudomonadati</taxon>
        <taxon>Bacteroidota</taxon>
        <taxon>Bacteroidia</taxon>
        <taxon>Bacteroidales</taxon>
        <taxon>Dysgonomonadaceae</taxon>
        <taxon>Dysgonomonas</taxon>
    </lineage>
</organism>
<feature type="transmembrane region" description="Helical" evidence="10">
    <location>
        <begin position="764"/>
        <end position="785"/>
    </location>
</feature>
<dbReference type="InterPro" id="IPR004358">
    <property type="entry name" value="Sig_transdc_His_kin-like_C"/>
</dbReference>
<evidence type="ECO:0000259" key="12">
    <source>
        <dbReference type="PROSITE" id="PS50109"/>
    </source>
</evidence>
<dbReference type="PROSITE" id="PS01124">
    <property type="entry name" value="HTH_ARAC_FAMILY_2"/>
    <property type="match status" value="1"/>
</dbReference>
<dbReference type="GO" id="GO:0000155">
    <property type="term" value="F:phosphorelay sensor kinase activity"/>
    <property type="evidence" value="ECO:0007669"/>
    <property type="project" value="InterPro"/>
</dbReference>
<dbReference type="InterPro" id="IPR011006">
    <property type="entry name" value="CheY-like_superfamily"/>
</dbReference>
<evidence type="ECO:0000313" key="15">
    <source>
        <dbReference type="Proteomes" id="UP000555103"/>
    </source>
</evidence>
<dbReference type="PRINTS" id="PR00344">
    <property type="entry name" value="BCTRLSENSOR"/>
</dbReference>
<accession>A0A840CGS3</accession>
<comment type="caution">
    <text evidence="14">The sequence shown here is derived from an EMBL/GenBank/DDBJ whole genome shotgun (WGS) entry which is preliminary data.</text>
</comment>
<feature type="modified residue" description="4-aspartylphosphate" evidence="9">
    <location>
        <position position="1113"/>
    </location>
</feature>
<dbReference type="CDD" id="cd00082">
    <property type="entry name" value="HisKA"/>
    <property type="match status" value="1"/>
</dbReference>
<comment type="catalytic activity">
    <reaction evidence="1">
        <text>ATP + protein L-histidine = ADP + protein N-phospho-L-histidine.</text>
        <dbReference type="EC" id="2.7.13.3"/>
    </reaction>
</comment>
<evidence type="ECO:0000313" key="14">
    <source>
        <dbReference type="EMBL" id="MBB4034426.1"/>
    </source>
</evidence>
<evidence type="ECO:0000259" key="13">
    <source>
        <dbReference type="PROSITE" id="PS50110"/>
    </source>
</evidence>
<dbReference type="InterPro" id="IPR005467">
    <property type="entry name" value="His_kinase_dom"/>
</dbReference>
<dbReference type="PANTHER" id="PTHR43547">
    <property type="entry name" value="TWO-COMPONENT HISTIDINE KINASE"/>
    <property type="match status" value="1"/>
</dbReference>
<dbReference type="RefSeq" id="WP_183305361.1">
    <property type="nucleotide sequence ID" value="NZ_JACIEP010000001.1"/>
</dbReference>
<dbReference type="FunFam" id="2.130.10.10:FF:000891">
    <property type="entry name" value="Two-component system sensor histidine kinase/response regulator, hybrid (One-component system)"/>
    <property type="match status" value="1"/>
</dbReference>
<gene>
    <name evidence="14" type="ORF">GGR21_000311</name>
</gene>
<dbReference type="Gene3D" id="3.30.565.10">
    <property type="entry name" value="Histidine kinase-like ATPase, C-terminal domain"/>
    <property type="match status" value="1"/>
</dbReference>
<dbReference type="InterPro" id="IPR001789">
    <property type="entry name" value="Sig_transdc_resp-reg_receiver"/>
</dbReference>
<dbReference type="Gene3D" id="1.10.287.130">
    <property type="match status" value="1"/>
</dbReference>
<dbReference type="PANTHER" id="PTHR43547:SF2">
    <property type="entry name" value="HYBRID SIGNAL TRANSDUCTION HISTIDINE KINASE C"/>
    <property type="match status" value="1"/>
</dbReference>
<evidence type="ECO:0000256" key="3">
    <source>
        <dbReference type="ARBA" id="ARBA00022553"/>
    </source>
</evidence>
<evidence type="ECO:0000256" key="1">
    <source>
        <dbReference type="ARBA" id="ARBA00000085"/>
    </source>
</evidence>
<name>A0A840CGS3_9BACT</name>
<reference evidence="14 15" key="1">
    <citation type="submission" date="2020-08" db="EMBL/GenBank/DDBJ databases">
        <title>Genomic Encyclopedia of Type Strains, Phase IV (KMG-IV): sequencing the most valuable type-strain genomes for metagenomic binning, comparative biology and taxonomic classification.</title>
        <authorList>
            <person name="Goeker M."/>
        </authorList>
    </citation>
    <scope>NUCLEOTIDE SEQUENCE [LARGE SCALE GENOMIC DNA]</scope>
    <source>
        <strain evidence="14 15">DSM 104969</strain>
    </source>
</reference>
<evidence type="ECO:0000259" key="11">
    <source>
        <dbReference type="PROSITE" id="PS01124"/>
    </source>
</evidence>
<keyword evidence="15" id="KW-1185">Reference proteome</keyword>
<dbReference type="InterPro" id="IPR009057">
    <property type="entry name" value="Homeodomain-like_sf"/>
</dbReference>
<dbReference type="Gene3D" id="2.60.40.10">
    <property type="entry name" value="Immunoglobulins"/>
    <property type="match status" value="1"/>
</dbReference>
<dbReference type="InterPro" id="IPR018062">
    <property type="entry name" value="HTH_AraC-typ_CS"/>
</dbReference>
<dbReference type="EMBL" id="JACIEP010000001">
    <property type="protein sequence ID" value="MBB4034426.1"/>
    <property type="molecule type" value="Genomic_DNA"/>
</dbReference>
<evidence type="ECO:0000256" key="10">
    <source>
        <dbReference type="SAM" id="Phobius"/>
    </source>
</evidence>
<feature type="domain" description="Histidine kinase" evidence="12">
    <location>
        <begin position="813"/>
        <end position="1029"/>
    </location>
</feature>
<dbReference type="PROSITE" id="PS00041">
    <property type="entry name" value="HTH_ARAC_FAMILY_1"/>
    <property type="match status" value="1"/>
</dbReference>
<dbReference type="InterPro" id="IPR013783">
    <property type="entry name" value="Ig-like_fold"/>
</dbReference>
<keyword evidence="8" id="KW-0804">Transcription</keyword>
<dbReference type="Pfam" id="PF00072">
    <property type="entry name" value="Response_reg"/>
    <property type="match status" value="1"/>
</dbReference>
<dbReference type="Pfam" id="PF02518">
    <property type="entry name" value="HATPase_c"/>
    <property type="match status" value="1"/>
</dbReference>
<dbReference type="Gene3D" id="3.40.50.2300">
    <property type="match status" value="1"/>
</dbReference>
<proteinExistence type="predicted"/>
<keyword evidence="5 14" id="KW-0418">Kinase</keyword>
<dbReference type="CDD" id="cd17574">
    <property type="entry name" value="REC_OmpR"/>
    <property type="match status" value="1"/>
</dbReference>
<dbReference type="Gene3D" id="1.10.10.60">
    <property type="entry name" value="Homeodomain-like"/>
    <property type="match status" value="2"/>
</dbReference>
<dbReference type="InterPro" id="IPR018060">
    <property type="entry name" value="HTH_AraC"/>
</dbReference>
<evidence type="ECO:0000256" key="7">
    <source>
        <dbReference type="ARBA" id="ARBA00023125"/>
    </source>
</evidence>
<dbReference type="InterPro" id="IPR015943">
    <property type="entry name" value="WD40/YVTN_repeat-like_dom_sf"/>
</dbReference>
<dbReference type="SUPFAM" id="SSF50998">
    <property type="entry name" value="Quinoprotein alcohol dehydrogenase-like"/>
    <property type="match status" value="1"/>
</dbReference>
<dbReference type="InterPro" id="IPR036097">
    <property type="entry name" value="HisK_dim/P_sf"/>
</dbReference>
<evidence type="ECO:0000256" key="9">
    <source>
        <dbReference type="PROSITE-ProRule" id="PRU00169"/>
    </source>
</evidence>
<keyword evidence="6" id="KW-0805">Transcription regulation</keyword>
<keyword evidence="10" id="KW-0812">Transmembrane</keyword>
<dbReference type="PROSITE" id="PS50109">
    <property type="entry name" value="HIS_KIN"/>
    <property type="match status" value="1"/>
</dbReference>
<evidence type="ECO:0000256" key="4">
    <source>
        <dbReference type="ARBA" id="ARBA00022679"/>
    </source>
</evidence>
<evidence type="ECO:0000256" key="8">
    <source>
        <dbReference type="ARBA" id="ARBA00023163"/>
    </source>
</evidence>
<protein>
    <recommendedName>
        <fullName evidence="2">histidine kinase</fullName>
        <ecNumber evidence="2">2.7.13.3</ecNumber>
    </recommendedName>
</protein>
<dbReference type="InterPro" id="IPR036890">
    <property type="entry name" value="HATPase_C_sf"/>
</dbReference>
<dbReference type="FunFam" id="3.30.565.10:FF:000006">
    <property type="entry name" value="Sensor histidine kinase WalK"/>
    <property type="match status" value="1"/>
</dbReference>
<dbReference type="SMART" id="SM00342">
    <property type="entry name" value="HTH_ARAC"/>
    <property type="match status" value="1"/>
</dbReference>
<dbReference type="SUPFAM" id="SSF52172">
    <property type="entry name" value="CheY-like"/>
    <property type="match status" value="1"/>
</dbReference>
<feature type="domain" description="HTH araC/xylS-type" evidence="11">
    <location>
        <begin position="1213"/>
        <end position="1312"/>
    </location>
</feature>
<dbReference type="EC" id="2.7.13.3" evidence="2"/>
<dbReference type="InterPro" id="IPR003594">
    <property type="entry name" value="HATPase_dom"/>
</dbReference>
<feature type="domain" description="Response regulatory" evidence="13">
    <location>
        <begin position="1064"/>
        <end position="1180"/>
    </location>
</feature>
<dbReference type="SUPFAM" id="SSF47384">
    <property type="entry name" value="Homodimeric domain of signal transducing histidine kinase"/>
    <property type="match status" value="1"/>
</dbReference>
<keyword evidence="10" id="KW-1133">Transmembrane helix</keyword>
<dbReference type="InterPro" id="IPR011110">
    <property type="entry name" value="Reg_prop"/>
</dbReference>
<evidence type="ECO:0000256" key="5">
    <source>
        <dbReference type="ARBA" id="ARBA00022777"/>
    </source>
</evidence>
<dbReference type="PROSITE" id="PS50110">
    <property type="entry name" value="RESPONSE_REGULATORY"/>
    <property type="match status" value="1"/>
</dbReference>
<dbReference type="SMART" id="SM00448">
    <property type="entry name" value="REC"/>
    <property type="match status" value="1"/>
</dbReference>
<dbReference type="InterPro" id="IPR003661">
    <property type="entry name" value="HisK_dim/P_dom"/>
</dbReference>
<dbReference type="GO" id="GO:0003700">
    <property type="term" value="F:DNA-binding transcription factor activity"/>
    <property type="evidence" value="ECO:0007669"/>
    <property type="project" value="InterPro"/>
</dbReference>
<keyword evidence="4" id="KW-0808">Transferase</keyword>
<dbReference type="Pfam" id="PF12833">
    <property type="entry name" value="HTH_18"/>
    <property type="match status" value="1"/>
</dbReference>
<dbReference type="SUPFAM" id="SSF46689">
    <property type="entry name" value="Homeodomain-like"/>
    <property type="match status" value="1"/>
</dbReference>
<keyword evidence="3 9" id="KW-0597">Phosphoprotein</keyword>